<evidence type="ECO:0000256" key="8">
    <source>
        <dbReference type="ARBA" id="ARBA00042918"/>
    </source>
</evidence>
<evidence type="ECO:0000256" key="2">
    <source>
        <dbReference type="ARBA" id="ARBA00005436"/>
    </source>
</evidence>
<evidence type="ECO:0000256" key="3">
    <source>
        <dbReference type="ARBA" id="ARBA00022980"/>
    </source>
</evidence>
<dbReference type="OrthoDB" id="2194681at2759"/>
<reference evidence="10 11" key="1">
    <citation type="submission" date="2015-01" db="EMBL/GenBank/DDBJ databases">
        <title>Evolution of Trichinella species and genotypes.</title>
        <authorList>
            <person name="Korhonen P.K."/>
            <person name="Edoardo P."/>
            <person name="Giuseppe L.R."/>
            <person name="Gasser R.B."/>
        </authorList>
    </citation>
    <scope>NUCLEOTIDE SEQUENCE [LARGE SCALE GENOMIC DNA]</scope>
    <source>
        <strain evidence="10">ISS37</strain>
    </source>
</reference>
<comment type="caution">
    <text evidence="10">The sequence shown here is derived from an EMBL/GenBank/DDBJ whole genome shotgun (WGS) entry which is preliminary data.</text>
</comment>
<evidence type="ECO:0000256" key="9">
    <source>
        <dbReference type="SAM" id="MobiDB-lite"/>
    </source>
</evidence>
<dbReference type="Proteomes" id="UP000054630">
    <property type="component" value="Unassembled WGS sequence"/>
</dbReference>
<proteinExistence type="inferred from homology"/>
<evidence type="ECO:0000313" key="10">
    <source>
        <dbReference type="EMBL" id="KRX27279.1"/>
    </source>
</evidence>
<evidence type="ECO:0000313" key="11">
    <source>
        <dbReference type="Proteomes" id="UP000054630"/>
    </source>
</evidence>
<comment type="similarity">
    <text evidence="2">Belongs to the eukaryotic ribosomal protein P1/P2 family.</text>
</comment>
<protein>
    <recommendedName>
        <fullName evidence="7">Large ribosomal subunit protein P1</fullName>
    </recommendedName>
    <alternativeName>
        <fullName evidence="8">60S acidic ribosomal protein P1</fullName>
    </alternativeName>
    <alternativeName>
        <fullName evidence="6">60S acidic ribosomal protein P2</fullName>
    </alternativeName>
    <alternativeName>
        <fullName evidence="5">Large ribosomal subunit protein P2</fullName>
    </alternativeName>
</protein>
<evidence type="ECO:0000256" key="1">
    <source>
        <dbReference type="ARBA" id="ARBA00003362"/>
    </source>
</evidence>
<keyword evidence="11" id="KW-1185">Reference proteome</keyword>
<evidence type="ECO:0000256" key="6">
    <source>
        <dbReference type="ARBA" id="ARBA00035443"/>
    </source>
</evidence>
<dbReference type="GO" id="GO:0002181">
    <property type="term" value="P:cytoplasmic translation"/>
    <property type="evidence" value="ECO:0007669"/>
    <property type="project" value="TreeGrafter"/>
</dbReference>
<name>A0A0V0SKA9_9BILA</name>
<dbReference type="PANTHER" id="PTHR45696">
    <property type="entry name" value="60S ACIDIC RIBOSOMAL PROTEIN P1"/>
    <property type="match status" value="1"/>
</dbReference>
<dbReference type="GO" id="GO:0022625">
    <property type="term" value="C:cytosolic large ribosomal subunit"/>
    <property type="evidence" value="ECO:0007669"/>
    <property type="project" value="TreeGrafter"/>
</dbReference>
<dbReference type="EMBL" id="JYDL01000004">
    <property type="protein sequence ID" value="KRX27279.1"/>
    <property type="molecule type" value="Genomic_DNA"/>
</dbReference>
<feature type="region of interest" description="Disordered" evidence="9">
    <location>
        <begin position="74"/>
        <end position="113"/>
    </location>
</feature>
<dbReference type="HAMAP" id="MF_01478">
    <property type="entry name" value="Ribosomal_L12_arch"/>
    <property type="match status" value="1"/>
</dbReference>
<dbReference type="GO" id="GO:0006414">
    <property type="term" value="P:translational elongation"/>
    <property type="evidence" value="ECO:0007669"/>
    <property type="project" value="InterPro"/>
</dbReference>
<dbReference type="GO" id="GO:0043021">
    <property type="term" value="F:ribonucleoprotein complex binding"/>
    <property type="evidence" value="ECO:0007669"/>
    <property type="project" value="TreeGrafter"/>
</dbReference>
<keyword evidence="3 10" id="KW-0689">Ribosomal protein</keyword>
<dbReference type="Pfam" id="PF00428">
    <property type="entry name" value="Ribosomal_60s"/>
    <property type="match status" value="1"/>
</dbReference>
<keyword evidence="4" id="KW-0687">Ribonucleoprotein</keyword>
<dbReference type="InterPro" id="IPR038716">
    <property type="entry name" value="P1/P2_N_sf"/>
</dbReference>
<evidence type="ECO:0000256" key="7">
    <source>
        <dbReference type="ARBA" id="ARBA00041116"/>
    </source>
</evidence>
<dbReference type="GO" id="GO:0003735">
    <property type="term" value="F:structural constituent of ribosome"/>
    <property type="evidence" value="ECO:0007669"/>
    <property type="project" value="InterPro"/>
</dbReference>
<comment type="function">
    <text evidence="1">Plays an important role in the elongation step of protein synthesis.</text>
</comment>
<dbReference type="FunFam" id="1.10.10.1410:FF:000002">
    <property type="entry name" value="60S acidic ribosomal protein P2"/>
    <property type="match status" value="1"/>
</dbReference>
<evidence type="ECO:0000256" key="4">
    <source>
        <dbReference type="ARBA" id="ARBA00023274"/>
    </source>
</evidence>
<accession>A0A0V0SKA9</accession>
<dbReference type="Gene3D" id="1.10.10.1410">
    <property type="match status" value="1"/>
</dbReference>
<organism evidence="10 11">
    <name type="scientific">Trichinella nelsoni</name>
    <dbReference type="NCBI Taxonomy" id="6336"/>
    <lineage>
        <taxon>Eukaryota</taxon>
        <taxon>Metazoa</taxon>
        <taxon>Ecdysozoa</taxon>
        <taxon>Nematoda</taxon>
        <taxon>Enoplea</taxon>
        <taxon>Dorylaimia</taxon>
        <taxon>Trichinellida</taxon>
        <taxon>Trichinellidae</taxon>
        <taxon>Trichinella</taxon>
    </lineage>
</organism>
<dbReference type="AlphaFoldDB" id="A0A0V0SKA9"/>
<dbReference type="PANTHER" id="PTHR45696:SF10">
    <property type="entry name" value="LARGE RIBOSOMAL SUBUNIT PROTEIN P1"/>
    <property type="match status" value="1"/>
</dbReference>
<dbReference type="CDD" id="cd05831">
    <property type="entry name" value="Ribosomal_P1"/>
    <property type="match status" value="1"/>
</dbReference>
<sequence length="113" mass="11887">MALSTELACCYAALILHDGGKSITMENFQSVLEASNVHVDKIWLNLYVNALSKVDIGDLLNCLSSGIGSASVAAAPATAEAPKPEASAPAAKKEEKKPESDEEDEDMGFGLFD</sequence>
<dbReference type="GO" id="GO:0030295">
    <property type="term" value="F:protein kinase activator activity"/>
    <property type="evidence" value="ECO:0007669"/>
    <property type="project" value="TreeGrafter"/>
</dbReference>
<gene>
    <name evidence="10" type="primary">rpl-21</name>
    <name evidence="10" type="ORF">T07_363</name>
</gene>
<feature type="compositionally biased region" description="Low complexity" evidence="9">
    <location>
        <begin position="74"/>
        <end position="90"/>
    </location>
</feature>
<dbReference type="InterPro" id="IPR027534">
    <property type="entry name" value="Ribosomal_P1/P2"/>
</dbReference>
<dbReference type="STRING" id="6336.A0A0V0SKA9"/>
<evidence type="ECO:0000256" key="5">
    <source>
        <dbReference type="ARBA" id="ARBA00035301"/>
    </source>
</evidence>